<dbReference type="EMBL" id="JAWJBA010000001">
    <property type="protein sequence ID" value="MDV2684000.1"/>
    <property type="molecule type" value="Genomic_DNA"/>
</dbReference>
<dbReference type="Proteomes" id="UP001287282">
    <property type="component" value="Unassembled WGS sequence"/>
</dbReference>
<sequence>MKDKEEDYPLILTAKEISEILKISKPTAYEMMNQPTFPLIRIGRCKRVLRTDFFTWLKG</sequence>
<dbReference type="InterPro" id="IPR041657">
    <property type="entry name" value="HTH_17"/>
</dbReference>
<accession>A0ABU3X7Y9</accession>
<feature type="domain" description="Helix-turn-helix" evidence="1">
    <location>
        <begin position="12"/>
        <end position="58"/>
    </location>
</feature>
<protein>
    <submittedName>
        <fullName evidence="2">Helix-turn-helix domain-containing protein</fullName>
    </submittedName>
</protein>
<keyword evidence="3" id="KW-1185">Reference proteome</keyword>
<evidence type="ECO:0000259" key="1">
    <source>
        <dbReference type="Pfam" id="PF12728"/>
    </source>
</evidence>
<comment type="caution">
    <text evidence="2">The sequence shown here is derived from an EMBL/GenBank/DDBJ whole genome shotgun (WGS) entry which is preliminary data.</text>
</comment>
<reference evidence="2 3" key="1">
    <citation type="submission" date="2023-10" db="EMBL/GenBank/DDBJ databases">
        <title>Screening of Alkalihalobacillus lindianensis BZ-TG-R113 and Its Alleviation of Salt Stress on Rapeseed Growth.</title>
        <authorList>
            <person name="Zhao B."/>
            <person name="Guo T."/>
        </authorList>
    </citation>
    <scope>NUCLEOTIDE SEQUENCE [LARGE SCALE GENOMIC DNA]</scope>
    <source>
        <strain evidence="2 3">BZ-TG-R113</strain>
    </source>
</reference>
<gene>
    <name evidence="2" type="ORF">RYX56_06390</name>
</gene>
<organism evidence="2 3">
    <name type="scientific">Alkalihalophilus lindianensis</name>
    <dbReference type="NCBI Taxonomy" id="1630542"/>
    <lineage>
        <taxon>Bacteria</taxon>
        <taxon>Bacillati</taxon>
        <taxon>Bacillota</taxon>
        <taxon>Bacilli</taxon>
        <taxon>Bacillales</taxon>
        <taxon>Bacillaceae</taxon>
        <taxon>Alkalihalophilus</taxon>
    </lineage>
</organism>
<evidence type="ECO:0000313" key="3">
    <source>
        <dbReference type="Proteomes" id="UP001287282"/>
    </source>
</evidence>
<proteinExistence type="predicted"/>
<evidence type="ECO:0000313" key="2">
    <source>
        <dbReference type="EMBL" id="MDV2684000.1"/>
    </source>
</evidence>
<dbReference type="RefSeq" id="WP_317121220.1">
    <property type="nucleotide sequence ID" value="NZ_JAWJBA010000001.1"/>
</dbReference>
<name>A0ABU3X7Y9_9BACI</name>
<dbReference type="Pfam" id="PF12728">
    <property type="entry name" value="HTH_17"/>
    <property type="match status" value="1"/>
</dbReference>